<gene>
    <name evidence="1" type="ORF">PARMNEM_LOCUS4537</name>
</gene>
<dbReference type="Proteomes" id="UP001314205">
    <property type="component" value="Unassembled WGS sequence"/>
</dbReference>
<evidence type="ECO:0008006" key="3">
    <source>
        <dbReference type="Google" id="ProtNLM"/>
    </source>
</evidence>
<proteinExistence type="predicted"/>
<name>A0AAV1KKL9_9NEOP</name>
<dbReference type="EMBL" id="CAVLGL010000046">
    <property type="protein sequence ID" value="CAK1583094.1"/>
    <property type="molecule type" value="Genomic_DNA"/>
</dbReference>
<reference evidence="1 2" key="1">
    <citation type="submission" date="2023-11" db="EMBL/GenBank/DDBJ databases">
        <authorList>
            <person name="Hedman E."/>
            <person name="Englund M."/>
            <person name="Stromberg M."/>
            <person name="Nyberg Akerstrom W."/>
            <person name="Nylinder S."/>
            <person name="Jareborg N."/>
            <person name="Kallberg Y."/>
            <person name="Kronander E."/>
        </authorList>
    </citation>
    <scope>NUCLEOTIDE SEQUENCE [LARGE SCALE GENOMIC DNA]</scope>
</reference>
<dbReference type="PANTHER" id="PTHR47027">
    <property type="entry name" value="REVERSE TRANSCRIPTASE DOMAIN-CONTAINING PROTEIN"/>
    <property type="match status" value="1"/>
</dbReference>
<keyword evidence="2" id="KW-1185">Reference proteome</keyword>
<comment type="caution">
    <text evidence="1">The sequence shown here is derived from an EMBL/GenBank/DDBJ whole genome shotgun (WGS) entry which is preliminary data.</text>
</comment>
<evidence type="ECO:0000313" key="2">
    <source>
        <dbReference type="Proteomes" id="UP001314205"/>
    </source>
</evidence>
<sequence>MIQNLQTESARVGLQMNLQKTKLMTNSTKPTIKIGNEKLEYVDTYIYLGKQVSFHQNNNIKEIIRRINISWKKYWAHKEIMKGDLPLSTKKKIMNSCILPCLTYGSQTWTYTKQAKEKIRKCQAAMERSILGLRRRDKVRHTKIRERTKQIDFLSQSMKSKWKWAGHLARVEDARWTEIWNRATEPKGPAAGRLHGERGTLYDELFLPEAAPQEVDLVEPRRFDKK</sequence>
<evidence type="ECO:0000313" key="1">
    <source>
        <dbReference type="EMBL" id="CAK1583094.1"/>
    </source>
</evidence>
<dbReference type="AlphaFoldDB" id="A0AAV1KKL9"/>
<dbReference type="PANTHER" id="PTHR47027:SF29">
    <property type="entry name" value="C2H2-TYPE DOMAIN-CONTAINING PROTEIN"/>
    <property type="match status" value="1"/>
</dbReference>
<accession>A0AAV1KKL9</accession>
<protein>
    <recommendedName>
        <fullName evidence="3">Endonuclease-reverse transcriptase</fullName>
    </recommendedName>
</protein>
<organism evidence="1 2">
    <name type="scientific">Parnassius mnemosyne</name>
    <name type="common">clouded apollo</name>
    <dbReference type="NCBI Taxonomy" id="213953"/>
    <lineage>
        <taxon>Eukaryota</taxon>
        <taxon>Metazoa</taxon>
        <taxon>Ecdysozoa</taxon>
        <taxon>Arthropoda</taxon>
        <taxon>Hexapoda</taxon>
        <taxon>Insecta</taxon>
        <taxon>Pterygota</taxon>
        <taxon>Neoptera</taxon>
        <taxon>Endopterygota</taxon>
        <taxon>Lepidoptera</taxon>
        <taxon>Glossata</taxon>
        <taxon>Ditrysia</taxon>
        <taxon>Papilionoidea</taxon>
        <taxon>Papilionidae</taxon>
        <taxon>Parnassiinae</taxon>
        <taxon>Parnassini</taxon>
        <taxon>Parnassius</taxon>
        <taxon>Driopa</taxon>
    </lineage>
</organism>